<dbReference type="VEuPathDB" id="PiroplasmaDB:BEWA_023840"/>
<keyword evidence="5" id="KW-1185">Reference proteome</keyword>
<dbReference type="KEGG" id="beq:BEWA_023840"/>
<dbReference type="STRING" id="1537102.L0AVG3"/>
<evidence type="ECO:0000259" key="3">
    <source>
        <dbReference type="PROSITE" id="PS51698"/>
    </source>
</evidence>
<dbReference type="GO" id="GO:0071013">
    <property type="term" value="C:catalytic step 2 spliceosome"/>
    <property type="evidence" value="ECO:0007669"/>
    <property type="project" value="TreeGrafter"/>
</dbReference>
<dbReference type="PRINTS" id="PR00153">
    <property type="entry name" value="CSAPPISMRASE"/>
</dbReference>
<evidence type="ECO:0000313" key="4">
    <source>
        <dbReference type="EMBL" id="AFZ79535.1"/>
    </source>
</evidence>
<dbReference type="eggNOG" id="KOG0883">
    <property type="taxonomic scope" value="Eukaryota"/>
</dbReference>
<comment type="similarity">
    <text evidence="1">Belongs to the cyclophilin-type PPIase family. PPIL2 subfamily.</text>
</comment>
<dbReference type="InterPro" id="IPR002130">
    <property type="entry name" value="Cyclophilin-type_PPIase_dom"/>
</dbReference>
<dbReference type="SUPFAM" id="SSF50891">
    <property type="entry name" value="Cyclophilin-like"/>
    <property type="match status" value="1"/>
</dbReference>
<name>L0AVG3_THEEQ</name>
<dbReference type="Proteomes" id="UP000031512">
    <property type="component" value="Chromosome 1"/>
</dbReference>
<dbReference type="GeneID" id="15806256"/>
<dbReference type="EMBL" id="CP001669">
    <property type="protein sequence ID" value="AFZ79535.1"/>
    <property type="molecule type" value="Genomic_DNA"/>
</dbReference>
<proteinExistence type="inferred from homology"/>
<dbReference type="AlphaFoldDB" id="L0AVG3"/>
<dbReference type="PANTHER" id="PTHR45625">
    <property type="entry name" value="PEPTIDYL-PROLYL CIS-TRANS ISOMERASE-RELATED"/>
    <property type="match status" value="1"/>
</dbReference>
<accession>L0AVG3</accession>
<dbReference type="Pfam" id="PF00160">
    <property type="entry name" value="Pro_isomerase"/>
    <property type="match status" value="1"/>
</dbReference>
<dbReference type="GO" id="GO:0003755">
    <property type="term" value="F:peptidyl-prolyl cis-trans isomerase activity"/>
    <property type="evidence" value="ECO:0007669"/>
    <property type="project" value="UniProtKB-EC"/>
</dbReference>
<feature type="domain" description="U-box" evidence="3">
    <location>
        <begin position="34"/>
        <end position="107"/>
    </location>
</feature>
<feature type="domain" description="PPIase cyclophilin-type" evidence="2">
    <location>
        <begin position="282"/>
        <end position="438"/>
    </location>
</feature>
<dbReference type="GO" id="GO:0061630">
    <property type="term" value="F:ubiquitin protein ligase activity"/>
    <property type="evidence" value="ECO:0007669"/>
    <property type="project" value="TreeGrafter"/>
</dbReference>
<protein>
    <submittedName>
        <fullName evidence="4">Peptidyl-prolyl cis-trans isomerase, putative</fullName>
        <ecNumber evidence="4">5.2.1.8</ecNumber>
    </submittedName>
</protein>
<dbReference type="RefSeq" id="XP_004829201.1">
    <property type="nucleotide sequence ID" value="XM_004829144.1"/>
</dbReference>
<dbReference type="OrthoDB" id="271386at2759"/>
<organism evidence="4 5">
    <name type="scientific">Theileria equi strain WA</name>
    <dbReference type="NCBI Taxonomy" id="1537102"/>
    <lineage>
        <taxon>Eukaryota</taxon>
        <taxon>Sar</taxon>
        <taxon>Alveolata</taxon>
        <taxon>Apicomplexa</taxon>
        <taxon>Aconoidasida</taxon>
        <taxon>Piroplasmida</taxon>
        <taxon>Theileriidae</taxon>
        <taxon>Theileria</taxon>
    </lineage>
</organism>
<dbReference type="PANTHER" id="PTHR45625:SF1">
    <property type="entry name" value="RING-TYPE E3 UBIQUITIN-PROTEIN LIGASE PPIL2"/>
    <property type="match status" value="1"/>
</dbReference>
<evidence type="ECO:0000313" key="5">
    <source>
        <dbReference type="Proteomes" id="UP000031512"/>
    </source>
</evidence>
<keyword evidence="4" id="KW-0413">Isomerase</keyword>
<reference evidence="4 5" key="1">
    <citation type="journal article" date="2012" name="BMC Genomics">
        <title>Comparative genomic analysis and phylogenetic position of Theileria equi.</title>
        <authorList>
            <person name="Kappmeyer L.S."/>
            <person name="Thiagarajan M."/>
            <person name="Herndon D.R."/>
            <person name="Ramsay J.D."/>
            <person name="Caler E."/>
            <person name="Djikeng A."/>
            <person name="Gillespie J.J."/>
            <person name="Lau A.O."/>
            <person name="Roalson E.H."/>
            <person name="Silva J.C."/>
            <person name="Silva M.G."/>
            <person name="Suarez C.E."/>
            <person name="Ueti M.W."/>
            <person name="Nene V.M."/>
            <person name="Mealey R.H."/>
            <person name="Knowles D.P."/>
            <person name="Brayton K.A."/>
        </authorList>
    </citation>
    <scope>NUCLEOTIDE SEQUENCE [LARGE SCALE GENOMIC DNA]</scope>
    <source>
        <strain evidence="4 5">WA</strain>
    </source>
</reference>
<evidence type="ECO:0000259" key="2">
    <source>
        <dbReference type="PROSITE" id="PS50072"/>
    </source>
</evidence>
<dbReference type="Gene3D" id="3.30.40.10">
    <property type="entry name" value="Zinc/RING finger domain, C3HC4 (zinc finger)"/>
    <property type="match status" value="1"/>
</dbReference>
<dbReference type="PROSITE" id="PS51698">
    <property type="entry name" value="U_BOX"/>
    <property type="match status" value="1"/>
</dbReference>
<dbReference type="InterPro" id="IPR013083">
    <property type="entry name" value="Znf_RING/FYVE/PHD"/>
</dbReference>
<evidence type="ECO:0000256" key="1">
    <source>
        <dbReference type="ARBA" id="ARBA00007930"/>
    </source>
</evidence>
<dbReference type="InterPro" id="IPR044666">
    <property type="entry name" value="Cyclophilin_A-like"/>
</dbReference>
<dbReference type="SMART" id="SM00504">
    <property type="entry name" value="Ubox"/>
    <property type="match status" value="1"/>
</dbReference>
<dbReference type="PROSITE" id="PS50072">
    <property type="entry name" value="CSA_PPIASE_2"/>
    <property type="match status" value="1"/>
</dbReference>
<dbReference type="Gene3D" id="2.40.100.10">
    <property type="entry name" value="Cyclophilin-like"/>
    <property type="match status" value="1"/>
</dbReference>
<sequence>MGGSKHRHSKDKLYILPSELALTQGPKVNNRPAELLPLNCCFLTLLPFKNPVCTVEGHIFDHDKIKEYVTLKGTNPVTGEPLTLNDLFSLTFSTNDKDEFQCPLSFKRFTSSSYVVTVKQSGHVYGYSTLKEVAKKESDGLMHDPLTGIPFKNSDIITLQSPHKLELRTISLFKHLSMFSSDDKEAPKQVIRGNSMYNTIVGQFDTLEAKGVEKDPKPVADKPKHSLFTTGNLSTSFTSTAINTAYTSEYRNQTVFEVREPLYALVKKQKLKAYVKLVTSDGDLNLVLHTDRVPLTCDNFLQHCEDGYYNDTIFHRCVPNFMIQGGDPTGTGRGGESAFYTRAKRDNLDEQVPKYFKDEFDNTLYHVGVGVLSMANKGKHTNGSQFFITFNTCEHLDHKHTVFGKTVGGLELLKKWSEMKVDDDERPKNPPKIIKTIVYSNPFTTVQEQEKERKDKEQVPKITQWIFDPVKQKLQSSTNNEIGYLIKKLKR</sequence>
<dbReference type="SUPFAM" id="SSF57850">
    <property type="entry name" value="RING/U-box"/>
    <property type="match status" value="2"/>
</dbReference>
<dbReference type="GO" id="GO:0000209">
    <property type="term" value="P:protein polyubiquitination"/>
    <property type="evidence" value="ECO:0007669"/>
    <property type="project" value="TreeGrafter"/>
</dbReference>
<dbReference type="InterPro" id="IPR029000">
    <property type="entry name" value="Cyclophilin-like_dom_sf"/>
</dbReference>
<dbReference type="InterPro" id="IPR003613">
    <property type="entry name" value="Ubox_domain"/>
</dbReference>
<gene>
    <name evidence="4" type="ORF">BEWA_023840</name>
</gene>
<dbReference type="EC" id="5.2.1.8" evidence="4"/>